<dbReference type="NCBIfam" id="NF008415">
    <property type="entry name" value="PRK11241.1"/>
    <property type="match status" value="1"/>
</dbReference>
<dbReference type="PROSITE" id="PS00070">
    <property type="entry name" value="ALDEHYDE_DEHYDR_CYS"/>
    <property type="match status" value="1"/>
</dbReference>
<dbReference type="CDD" id="cd07103">
    <property type="entry name" value="ALDH_F5_SSADH_GabD"/>
    <property type="match status" value="1"/>
</dbReference>
<evidence type="ECO:0000313" key="7">
    <source>
        <dbReference type="Proteomes" id="UP001202243"/>
    </source>
</evidence>
<dbReference type="InterPro" id="IPR010102">
    <property type="entry name" value="Succ_semiAld_DH"/>
</dbReference>
<dbReference type="Pfam" id="PF00171">
    <property type="entry name" value="Aldedh"/>
    <property type="match status" value="1"/>
</dbReference>
<dbReference type="Gene3D" id="3.40.309.10">
    <property type="entry name" value="Aldehyde Dehydrogenase, Chain A, domain 2"/>
    <property type="match status" value="1"/>
</dbReference>
<dbReference type="InterPro" id="IPR016160">
    <property type="entry name" value="Ald_DH_CS_CYS"/>
</dbReference>
<dbReference type="PANTHER" id="PTHR43353">
    <property type="entry name" value="SUCCINATE-SEMIALDEHYDE DEHYDROGENASE, MITOCHONDRIAL"/>
    <property type="match status" value="1"/>
</dbReference>
<dbReference type="InterPro" id="IPR016161">
    <property type="entry name" value="Ald_DH/histidinol_DH"/>
</dbReference>
<dbReference type="InterPro" id="IPR016162">
    <property type="entry name" value="Ald_DH_N"/>
</dbReference>
<protein>
    <submittedName>
        <fullName evidence="6">NADP-dependent succinate-semialdehyde dehydrogenase</fullName>
    </submittedName>
</protein>
<accession>A0ABT0WRJ4</accession>
<dbReference type="SUPFAM" id="SSF53720">
    <property type="entry name" value="ALDH-like"/>
    <property type="match status" value="1"/>
</dbReference>
<dbReference type="Proteomes" id="UP001202243">
    <property type="component" value="Unassembled WGS sequence"/>
</dbReference>
<evidence type="ECO:0000259" key="5">
    <source>
        <dbReference type="Pfam" id="PF00171"/>
    </source>
</evidence>
<evidence type="ECO:0000256" key="2">
    <source>
        <dbReference type="ARBA" id="ARBA00023002"/>
    </source>
</evidence>
<gene>
    <name evidence="6" type="primary">gabD</name>
    <name evidence="6" type="ORF">NCG91_10110</name>
</gene>
<dbReference type="InterPro" id="IPR029510">
    <property type="entry name" value="Ald_DH_CS_GLU"/>
</dbReference>
<feature type="active site" evidence="3">
    <location>
        <position position="256"/>
    </location>
</feature>
<name>A0ABT0WRJ4_9BURK</name>
<sequence length="484" mass="51336">MLQLKDPTLLRHQAYVNGAWVDADGGQTINVSNPATGEHIGTVPLMGAAETRCAIEAANAAWPAWRKKTAKERAAVLRRWHDLILENADDLALIMTTEQGKPLPEAKGEVQFGASFIEWFAEEGKRVAGDTLQSPWPDRRLVITKEPIGVCAAITPWNFPAAMITRKVGPALAAGCPMVLKPAEATPFSALALAVLAERAGVPAGVFSIVTGAPKDIGGEMTSNPIVRKLTFTGSTQVGRLLAEQCAPTIKKLSLELGGNAPFIVFDDADLDAAVEGAIASKYRNAGQTCVCANRLYVQDSVYDAFADKLVAAVAKLKVGNGIEAGVTQGPLIDAKAVAKVEEHVADALGKGGRLLAGGKRHALGNGFFEPTIIADVTNDMRVATEETFGPLAPLFRFKTDDEVIALANNTEFGLAAYFYSRDIGRIWRVAEGLETGMVGVNTGLISNEIAPFGGVKQSGLGREGSTYGIEDYLVIKYICMGGI</sequence>
<evidence type="ECO:0000313" key="6">
    <source>
        <dbReference type="EMBL" id="MCM2565952.1"/>
    </source>
</evidence>
<proteinExistence type="inferred from homology"/>
<comment type="caution">
    <text evidence="6">The sequence shown here is derived from an EMBL/GenBank/DDBJ whole genome shotgun (WGS) entry which is preliminary data.</text>
</comment>
<dbReference type="PANTHER" id="PTHR43353:SF5">
    <property type="entry name" value="SUCCINATE-SEMIALDEHYDE DEHYDROGENASE, MITOCHONDRIAL"/>
    <property type="match status" value="1"/>
</dbReference>
<evidence type="ECO:0000256" key="3">
    <source>
        <dbReference type="PROSITE-ProRule" id="PRU10007"/>
    </source>
</evidence>
<organism evidence="6 7">
    <name type="scientific">Janthinobacterium kumbetense</name>
    <dbReference type="NCBI Taxonomy" id="2950280"/>
    <lineage>
        <taxon>Bacteria</taxon>
        <taxon>Pseudomonadati</taxon>
        <taxon>Pseudomonadota</taxon>
        <taxon>Betaproteobacteria</taxon>
        <taxon>Burkholderiales</taxon>
        <taxon>Oxalobacteraceae</taxon>
        <taxon>Janthinobacterium</taxon>
    </lineage>
</organism>
<reference evidence="6 7" key="1">
    <citation type="submission" date="2022-06" db="EMBL/GenBank/DDBJ databases">
        <title>Janthinobacterium kumbetensis sp. nov., isolated from spring water in Turkey.</title>
        <authorList>
            <person name="Inan Bektas K."/>
            <person name="Belduz A.A."/>
            <person name="Canakci S."/>
            <person name="Nalcaoglu A."/>
            <person name="Ceylan E."/>
            <person name="Kati H."/>
        </authorList>
    </citation>
    <scope>NUCLEOTIDE SEQUENCE [LARGE SCALE GENOMIC DNA]</scope>
    <source>
        <strain evidence="6 7">GK</strain>
    </source>
</reference>
<dbReference type="InterPro" id="IPR016163">
    <property type="entry name" value="Ald_DH_C"/>
</dbReference>
<dbReference type="Gene3D" id="3.40.605.10">
    <property type="entry name" value="Aldehyde Dehydrogenase, Chain A, domain 1"/>
    <property type="match status" value="1"/>
</dbReference>
<dbReference type="InterPro" id="IPR050740">
    <property type="entry name" value="Aldehyde_DH_Superfamily"/>
</dbReference>
<dbReference type="RefSeq" id="WP_251349554.1">
    <property type="nucleotide sequence ID" value="NZ_JAMQGR010000002.1"/>
</dbReference>
<dbReference type="InterPro" id="IPR015590">
    <property type="entry name" value="Aldehyde_DH_dom"/>
</dbReference>
<dbReference type="EMBL" id="JAMQGR010000002">
    <property type="protein sequence ID" value="MCM2565952.1"/>
    <property type="molecule type" value="Genomic_DNA"/>
</dbReference>
<feature type="domain" description="Aldehyde dehydrogenase" evidence="5">
    <location>
        <begin position="20"/>
        <end position="478"/>
    </location>
</feature>
<dbReference type="PROSITE" id="PS00687">
    <property type="entry name" value="ALDEHYDE_DEHYDR_GLU"/>
    <property type="match status" value="1"/>
</dbReference>
<comment type="similarity">
    <text evidence="1 4">Belongs to the aldehyde dehydrogenase family.</text>
</comment>
<keyword evidence="2 4" id="KW-0560">Oxidoreductase</keyword>
<evidence type="ECO:0000256" key="4">
    <source>
        <dbReference type="RuleBase" id="RU003345"/>
    </source>
</evidence>
<keyword evidence="7" id="KW-1185">Reference proteome</keyword>
<dbReference type="NCBIfam" id="TIGR01780">
    <property type="entry name" value="SSADH"/>
    <property type="match status" value="1"/>
</dbReference>
<evidence type="ECO:0000256" key="1">
    <source>
        <dbReference type="ARBA" id="ARBA00009986"/>
    </source>
</evidence>